<dbReference type="AlphaFoldDB" id="J3P840"/>
<dbReference type="EMBL" id="GL385399">
    <property type="protein sequence ID" value="EJT72823.1"/>
    <property type="molecule type" value="Genomic_DNA"/>
</dbReference>
<sequence length="144" mass="15721">MPWTRNELMYYSLVVKTRPSIVGVARYHPSGPTKLFPRPSDRPTARPPGPDRAPGAPIGTRIERAETLSRIAGEDTSIPVRRANMAQATSLKAAAALAGRSGERRDVRYQHQRQQTLDGGNLASAGIHPTNQTRGLSLAQKLKM</sequence>
<dbReference type="EnsemblFungi" id="EJT72823">
    <property type="protein sequence ID" value="EJT72823"/>
    <property type="gene ID" value="GGTG_09678"/>
</dbReference>
<feature type="region of interest" description="Disordered" evidence="1">
    <location>
        <begin position="30"/>
        <end position="63"/>
    </location>
</feature>
<accession>J3P840</accession>
<name>J3P840_GAET3</name>
<reference evidence="2" key="2">
    <citation type="submission" date="2010-07" db="EMBL/GenBank/DDBJ databases">
        <authorList>
            <consortium name="The Broad Institute Genome Sequencing Platform"/>
            <consortium name="Broad Institute Genome Sequencing Center for Infectious Disease"/>
            <person name="Ma L.-J."/>
            <person name="Dead R."/>
            <person name="Young S."/>
            <person name="Zeng Q."/>
            <person name="Koehrsen M."/>
            <person name="Alvarado L."/>
            <person name="Berlin A."/>
            <person name="Chapman S.B."/>
            <person name="Chen Z."/>
            <person name="Freedman E."/>
            <person name="Gellesch M."/>
            <person name="Goldberg J."/>
            <person name="Griggs A."/>
            <person name="Gujja S."/>
            <person name="Heilman E.R."/>
            <person name="Heiman D."/>
            <person name="Hepburn T."/>
            <person name="Howarth C."/>
            <person name="Jen D."/>
            <person name="Larson L."/>
            <person name="Mehta T."/>
            <person name="Neiman D."/>
            <person name="Pearson M."/>
            <person name="Roberts A."/>
            <person name="Saif S."/>
            <person name="Shea T."/>
            <person name="Shenoy N."/>
            <person name="Sisk P."/>
            <person name="Stolte C."/>
            <person name="Sykes S."/>
            <person name="Walk T."/>
            <person name="White J."/>
            <person name="Yandava C."/>
            <person name="Haas B."/>
            <person name="Nusbaum C."/>
            <person name="Birren B."/>
        </authorList>
    </citation>
    <scope>NUCLEOTIDE SEQUENCE</scope>
    <source>
        <strain evidence="2">R3-111a-1</strain>
    </source>
</reference>
<dbReference type="GeneID" id="20350136"/>
<evidence type="ECO:0000313" key="2">
    <source>
        <dbReference type="EMBL" id="EJT72823.1"/>
    </source>
</evidence>
<gene>
    <name evidence="3" type="primary">20350136</name>
    <name evidence="2" type="ORF">GGTG_09678</name>
</gene>
<dbReference type="VEuPathDB" id="FungiDB:GGTG_09678"/>
<reference evidence="3" key="4">
    <citation type="journal article" date="2015" name="G3 (Bethesda)">
        <title>Genome sequences of three phytopathogenic species of the Magnaporthaceae family of fungi.</title>
        <authorList>
            <person name="Okagaki L.H."/>
            <person name="Nunes C.C."/>
            <person name="Sailsbery J."/>
            <person name="Clay B."/>
            <person name="Brown D."/>
            <person name="John T."/>
            <person name="Oh Y."/>
            <person name="Young N."/>
            <person name="Fitzgerald M."/>
            <person name="Haas B.J."/>
            <person name="Zeng Q."/>
            <person name="Young S."/>
            <person name="Adiconis X."/>
            <person name="Fan L."/>
            <person name="Levin J.Z."/>
            <person name="Mitchell T.K."/>
            <person name="Okubara P.A."/>
            <person name="Farman M.L."/>
            <person name="Kohn L.M."/>
            <person name="Birren B."/>
            <person name="Ma L.-J."/>
            <person name="Dean R.A."/>
        </authorList>
    </citation>
    <scope>NUCLEOTIDE SEQUENCE</scope>
    <source>
        <strain evidence="3">R3-111a-1</strain>
    </source>
</reference>
<reference evidence="3" key="5">
    <citation type="submission" date="2018-04" db="UniProtKB">
        <authorList>
            <consortium name="EnsemblFungi"/>
        </authorList>
    </citation>
    <scope>IDENTIFICATION</scope>
    <source>
        <strain evidence="3">R3-111a-1</strain>
    </source>
</reference>
<dbReference type="RefSeq" id="XP_009225797.1">
    <property type="nucleotide sequence ID" value="XM_009227533.1"/>
</dbReference>
<evidence type="ECO:0000313" key="3">
    <source>
        <dbReference type="EnsemblFungi" id="EJT72823"/>
    </source>
</evidence>
<proteinExistence type="predicted"/>
<dbReference type="Proteomes" id="UP000006039">
    <property type="component" value="Unassembled WGS sequence"/>
</dbReference>
<reference evidence="2" key="3">
    <citation type="submission" date="2010-09" db="EMBL/GenBank/DDBJ databases">
        <title>Annotation of Gaeumannomyces graminis var. tritici R3-111a-1.</title>
        <authorList>
            <consortium name="The Broad Institute Genome Sequencing Platform"/>
            <person name="Ma L.-J."/>
            <person name="Dead R."/>
            <person name="Young S.K."/>
            <person name="Zeng Q."/>
            <person name="Gargeya S."/>
            <person name="Fitzgerald M."/>
            <person name="Haas B."/>
            <person name="Abouelleil A."/>
            <person name="Alvarado L."/>
            <person name="Arachchi H.M."/>
            <person name="Berlin A."/>
            <person name="Brown A."/>
            <person name="Chapman S.B."/>
            <person name="Chen Z."/>
            <person name="Dunbar C."/>
            <person name="Freedman E."/>
            <person name="Gearin G."/>
            <person name="Gellesch M."/>
            <person name="Goldberg J."/>
            <person name="Griggs A."/>
            <person name="Gujja S."/>
            <person name="Heiman D."/>
            <person name="Howarth C."/>
            <person name="Larson L."/>
            <person name="Lui A."/>
            <person name="MacDonald P.J.P."/>
            <person name="Mehta T."/>
            <person name="Montmayeur A."/>
            <person name="Murphy C."/>
            <person name="Neiman D."/>
            <person name="Pearson M."/>
            <person name="Priest M."/>
            <person name="Roberts A."/>
            <person name="Saif S."/>
            <person name="Shea T."/>
            <person name="Shenoy N."/>
            <person name="Sisk P."/>
            <person name="Stolte C."/>
            <person name="Sykes S."/>
            <person name="Yandava C."/>
            <person name="Wortman J."/>
            <person name="Nusbaum C."/>
            <person name="Birren B."/>
        </authorList>
    </citation>
    <scope>NUCLEOTIDE SEQUENCE</scope>
    <source>
        <strain evidence="2">R3-111a-1</strain>
    </source>
</reference>
<evidence type="ECO:0000256" key="1">
    <source>
        <dbReference type="SAM" id="MobiDB-lite"/>
    </source>
</evidence>
<dbReference type="HOGENOM" id="CLU_1796595_0_0_1"/>
<protein>
    <submittedName>
        <fullName evidence="2 3">Uncharacterized protein</fullName>
    </submittedName>
</protein>
<keyword evidence="4" id="KW-1185">Reference proteome</keyword>
<evidence type="ECO:0000313" key="4">
    <source>
        <dbReference type="Proteomes" id="UP000006039"/>
    </source>
</evidence>
<reference evidence="4" key="1">
    <citation type="submission" date="2010-07" db="EMBL/GenBank/DDBJ databases">
        <title>The genome sequence of Gaeumannomyces graminis var. tritici strain R3-111a-1.</title>
        <authorList>
            <consortium name="The Broad Institute Genome Sequencing Platform"/>
            <person name="Ma L.-J."/>
            <person name="Dead R."/>
            <person name="Young S."/>
            <person name="Zeng Q."/>
            <person name="Koehrsen M."/>
            <person name="Alvarado L."/>
            <person name="Berlin A."/>
            <person name="Chapman S.B."/>
            <person name="Chen Z."/>
            <person name="Freedman E."/>
            <person name="Gellesch M."/>
            <person name="Goldberg J."/>
            <person name="Griggs A."/>
            <person name="Gujja S."/>
            <person name="Heilman E.R."/>
            <person name="Heiman D."/>
            <person name="Hepburn T."/>
            <person name="Howarth C."/>
            <person name="Jen D."/>
            <person name="Larson L."/>
            <person name="Mehta T."/>
            <person name="Neiman D."/>
            <person name="Pearson M."/>
            <person name="Roberts A."/>
            <person name="Saif S."/>
            <person name="Shea T."/>
            <person name="Shenoy N."/>
            <person name="Sisk P."/>
            <person name="Stolte C."/>
            <person name="Sykes S."/>
            <person name="Walk T."/>
            <person name="White J."/>
            <person name="Yandava C."/>
            <person name="Haas B."/>
            <person name="Nusbaum C."/>
            <person name="Birren B."/>
        </authorList>
    </citation>
    <scope>NUCLEOTIDE SEQUENCE [LARGE SCALE GENOMIC DNA]</scope>
    <source>
        <strain evidence="4">R3-111a-1</strain>
    </source>
</reference>
<organism evidence="2">
    <name type="scientific">Gaeumannomyces tritici (strain R3-111a-1)</name>
    <name type="common">Wheat and barley take-all root rot fungus</name>
    <name type="synonym">Gaeumannomyces graminis var. tritici</name>
    <dbReference type="NCBI Taxonomy" id="644352"/>
    <lineage>
        <taxon>Eukaryota</taxon>
        <taxon>Fungi</taxon>
        <taxon>Dikarya</taxon>
        <taxon>Ascomycota</taxon>
        <taxon>Pezizomycotina</taxon>
        <taxon>Sordariomycetes</taxon>
        <taxon>Sordariomycetidae</taxon>
        <taxon>Magnaporthales</taxon>
        <taxon>Magnaporthaceae</taxon>
        <taxon>Gaeumannomyces</taxon>
    </lineage>
</organism>